<protein>
    <submittedName>
        <fullName evidence="1">Uncharacterized protein</fullName>
    </submittedName>
</protein>
<reference evidence="1 2" key="1">
    <citation type="submission" date="2019-05" db="EMBL/GenBank/DDBJ databases">
        <title>Another draft genome of Portunus trituberculatus and its Hox gene families provides insights of decapod evolution.</title>
        <authorList>
            <person name="Jeong J.-H."/>
            <person name="Song I."/>
            <person name="Kim S."/>
            <person name="Choi T."/>
            <person name="Kim D."/>
            <person name="Ryu S."/>
            <person name="Kim W."/>
        </authorList>
    </citation>
    <scope>NUCLEOTIDE SEQUENCE [LARGE SCALE GENOMIC DNA]</scope>
    <source>
        <tissue evidence="1">Muscle</tissue>
    </source>
</reference>
<sequence>MTHYRSQITPIVPLLPNPVHTPHAPDASRLAVNTLDKQNEGCEACVRVVIDRLVDLSVKNDRAARGLTCYHVYNLYKATKYPVNIAQQRHNRAQQRHNIAQQKHDFNHTPM</sequence>
<dbReference type="EMBL" id="VSRR010058027">
    <property type="protein sequence ID" value="MPC81792.1"/>
    <property type="molecule type" value="Genomic_DNA"/>
</dbReference>
<accession>A0A5B7ID72</accession>
<proteinExistence type="predicted"/>
<comment type="caution">
    <text evidence="1">The sequence shown here is derived from an EMBL/GenBank/DDBJ whole genome shotgun (WGS) entry which is preliminary data.</text>
</comment>
<evidence type="ECO:0000313" key="1">
    <source>
        <dbReference type="EMBL" id="MPC81792.1"/>
    </source>
</evidence>
<dbReference type="AlphaFoldDB" id="A0A5B7ID72"/>
<gene>
    <name evidence="1" type="ORF">E2C01_076426</name>
</gene>
<dbReference type="Proteomes" id="UP000324222">
    <property type="component" value="Unassembled WGS sequence"/>
</dbReference>
<keyword evidence="2" id="KW-1185">Reference proteome</keyword>
<organism evidence="1 2">
    <name type="scientific">Portunus trituberculatus</name>
    <name type="common">Swimming crab</name>
    <name type="synonym">Neptunus trituberculatus</name>
    <dbReference type="NCBI Taxonomy" id="210409"/>
    <lineage>
        <taxon>Eukaryota</taxon>
        <taxon>Metazoa</taxon>
        <taxon>Ecdysozoa</taxon>
        <taxon>Arthropoda</taxon>
        <taxon>Crustacea</taxon>
        <taxon>Multicrustacea</taxon>
        <taxon>Malacostraca</taxon>
        <taxon>Eumalacostraca</taxon>
        <taxon>Eucarida</taxon>
        <taxon>Decapoda</taxon>
        <taxon>Pleocyemata</taxon>
        <taxon>Brachyura</taxon>
        <taxon>Eubrachyura</taxon>
        <taxon>Portunoidea</taxon>
        <taxon>Portunidae</taxon>
        <taxon>Portuninae</taxon>
        <taxon>Portunus</taxon>
    </lineage>
</organism>
<name>A0A5B7ID72_PORTR</name>
<evidence type="ECO:0000313" key="2">
    <source>
        <dbReference type="Proteomes" id="UP000324222"/>
    </source>
</evidence>